<proteinExistence type="predicted"/>
<evidence type="ECO:0000313" key="3">
    <source>
        <dbReference type="EMBL" id="GEU35920.1"/>
    </source>
</evidence>
<feature type="domain" description="Reverse transcriptase Ty1/copia-type" evidence="2">
    <location>
        <begin position="259"/>
        <end position="369"/>
    </location>
</feature>
<feature type="region of interest" description="Disordered" evidence="1">
    <location>
        <begin position="105"/>
        <end position="135"/>
    </location>
</feature>
<feature type="region of interest" description="Disordered" evidence="1">
    <location>
        <begin position="198"/>
        <end position="218"/>
    </location>
</feature>
<accession>A0A6L2JGQ8</accession>
<protein>
    <submittedName>
        <fullName evidence="3">Retrovirus-related Pol polyprotein from transposon TNT 1-94</fullName>
    </submittedName>
</protein>
<feature type="compositionally biased region" description="Low complexity" evidence="1">
    <location>
        <begin position="116"/>
        <end position="135"/>
    </location>
</feature>
<dbReference type="AlphaFoldDB" id="A0A6L2JGQ8"/>
<dbReference type="EMBL" id="BKCJ010000747">
    <property type="protein sequence ID" value="GEU35920.1"/>
    <property type="molecule type" value="Genomic_DNA"/>
</dbReference>
<gene>
    <name evidence="3" type="ORF">Tci_007898</name>
</gene>
<comment type="caution">
    <text evidence="3">The sequence shown here is derived from an EMBL/GenBank/DDBJ whole genome shotgun (WGS) entry which is preliminary data.</text>
</comment>
<dbReference type="Pfam" id="PF07727">
    <property type="entry name" value="RVT_2"/>
    <property type="match status" value="1"/>
</dbReference>
<sequence length="608" mass="69433">MSSSPHSTIIPSDFDIENTFSSTNILNYFSASSGSISPDSSNDFTKYLLDILVFLTLHDDSKIEIIQAYDTIPPPQVVIALPAILPPSLVLFLLPMFDSQDLFPSKKISPRDTQTPVESPIFVSPSSSEGSSSPVRPTSLDYLFDESIFWIQPDSISDELVIAKMAKVCRFYTPVVNAKTRINDIPKVQDIIINDVNTTNEAKPSPSAKINHDTPAPQDKWSRDQHILLVNILGEPRVGVTIRSKVRDSEATSTHECLYIFKNKMDENGVVIRNKARLVAQGYRQEEGIDYNETFSQVARLKSIRIFLAYATYICFMMYQIDMKSAFLNGRLSEEVYVQQLHWFESSQLPDYRCKLDKALYGLKQPPIVCTRSDQSGQFESSLTPHDNLPSLTFWESKKMVDKRGRWKNQHLGRVDDEEGLDPLEFITWRNSKIKDHIKVDETTKCALLYSWIEVGNNEGLIDEDISSDDDGDQTNLSMLTKPEIKIDDLGHGTDYFEFICWLASKFDNHWELDKNVKNGLWEFNVNGRTKRTIDDLVNESYNESNKKTCSDSFFKPYFDAQDGKDIYEIIDRDYSLITIPAHRDISNHDELCQTKEFAIIRYLIGSS</sequence>
<name>A0A6L2JGQ8_TANCI</name>
<organism evidence="3">
    <name type="scientific">Tanacetum cinerariifolium</name>
    <name type="common">Dalmatian daisy</name>
    <name type="synonym">Chrysanthemum cinerariifolium</name>
    <dbReference type="NCBI Taxonomy" id="118510"/>
    <lineage>
        <taxon>Eukaryota</taxon>
        <taxon>Viridiplantae</taxon>
        <taxon>Streptophyta</taxon>
        <taxon>Embryophyta</taxon>
        <taxon>Tracheophyta</taxon>
        <taxon>Spermatophyta</taxon>
        <taxon>Magnoliopsida</taxon>
        <taxon>eudicotyledons</taxon>
        <taxon>Gunneridae</taxon>
        <taxon>Pentapetalae</taxon>
        <taxon>asterids</taxon>
        <taxon>campanulids</taxon>
        <taxon>Asterales</taxon>
        <taxon>Asteraceae</taxon>
        <taxon>Asteroideae</taxon>
        <taxon>Anthemideae</taxon>
        <taxon>Anthemidinae</taxon>
        <taxon>Tanacetum</taxon>
    </lineage>
</organism>
<evidence type="ECO:0000256" key="1">
    <source>
        <dbReference type="SAM" id="MobiDB-lite"/>
    </source>
</evidence>
<reference evidence="3" key="1">
    <citation type="journal article" date="2019" name="Sci. Rep.">
        <title>Draft genome of Tanacetum cinerariifolium, the natural source of mosquito coil.</title>
        <authorList>
            <person name="Yamashiro T."/>
            <person name="Shiraishi A."/>
            <person name="Satake H."/>
            <person name="Nakayama K."/>
        </authorList>
    </citation>
    <scope>NUCLEOTIDE SEQUENCE</scope>
</reference>
<dbReference type="InterPro" id="IPR013103">
    <property type="entry name" value="RVT_2"/>
</dbReference>
<evidence type="ECO:0000259" key="2">
    <source>
        <dbReference type="Pfam" id="PF07727"/>
    </source>
</evidence>